<dbReference type="SUPFAM" id="SSF46785">
    <property type="entry name" value="Winged helix' DNA-binding domain"/>
    <property type="match status" value="1"/>
</dbReference>
<dbReference type="InterPro" id="IPR027417">
    <property type="entry name" value="P-loop_NTPase"/>
</dbReference>
<comment type="subunit">
    <text evidence="12">ORC is composed of six subunits.</text>
</comment>
<sequence>MSKRQLPKLSRISVLREMQSMTRDVLETSPPPPKLRIIGSATDMRKADQDLRNNNYLTDTTMKTRKQVNNKSKKEANRINNNKVESIEDDTKLIFSWEKRSCIKQHEELERLRKLTGQRKSEFYKTLVITDALTSKYERVSVGDGAIVASGEEGKDDYIARIEAFYDIGATIDSKYACVTWFFKQDEMPKSRLPANCFSNEIFLCVAESDKIIDAETITKSCRITWVQEPPARSTVKHEKTLNYYYRKSFNGRHVRVADPPMDKVVNGKNENKPKEKSVQDLAKNKKAKERKRKNQTTTISGKTPLKPTENSMDTKQSKGASTPVKSNSDFVKQTTLTSPLSASKMRMVDVSVAALDILDSANDSDSSLSTHSSKASTRSSRKSKSNQTAQIKPNKSTVKSLKAQETSKKVTPIRIDKNAMLVVPKNKQLSKTVTKPKANDRDLDSSTKRLTRTVEKTVSKPSESRRSLRLYVAKEDVENQKQLSNKARRKLVDDAEPNTEKTDIVPTLSRHKSLRIATPLPNSRKQNINGSKDEDNSTEDDSSEDDSSEKESDYDDLFVAKIDSASRKKKRRSVRLSCKKPDLPKSEAKSNKARRQLLPKSEKTVENTTDEDSSGSDEDISDEDKDFNASGSDHSSSDGQDDGVDSEEDFSTKLKLKTPRRVRILTPRLTKSVKKGNAVTPIVIKTPKNRKPFIPQRKTPLRASSNVFDQARERLHVSATPDSLPCREEEFQSIYSFVEGKILSGTGGCMYISGVPGTGKTATVMEVLSNLRSCVDDGNLEVFKYVEINGMRLTEPHQAYVQILKQLKDMKATPEHASQLLTKHFDQRGKKTTVLLVDELDLLWTKKQDVMYHIFDWPSHRHARLVVVAIANTMDLPERIMMNRVSSRLGLTRLSFLPYNFRQLQAIVSSRLSGLDAFDSDAIQLVSRKVAAVSGDARRCLDICRRAVEIAAREKRKNKNIQTVGIEHVHEALQEMFASPMVMFIRNCSTQEKLFLRATVSEFRRSGLEEATVGQILQHHVTLAKLDNLPPATVTSLIKVCNQLAASHVLLMEMGRHDLYARVRLNVSIDDVLFALNADS</sequence>
<dbReference type="GO" id="GO:0033314">
    <property type="term" value="P:mitotic DNA replication checkpoint signaling"/>
    <property type="evidence" value="ECO:0007669"/>
    <property type="project" value="TreeGrafter"/>
</dbReference>
<keyword evidence="5" id="KW-0479">Metal-binding</keyword>
<dbReference type="SUPFAM" id="SSF52540">
    <property type="entry name" value="P-loop containing nucleoside triphosphate hydrolases"/>
    <property type="match status" value="1"/>
</dbReference>
<comment type="subcellular location">
    <subcellularLocation>
        <location evidence="1 12">Nucleus</location>
    </subcellularLocation>
</comment>
<keyword evidence="10 12" id="KW-0539">Nucleus</keyword>
<evidence type="ECO:0000256" key="11">
    <source>
        <dbReference type="ARBA" id="ARBA00046605"/>
    </source>
</evidence>
<evidence type="ECO:0000256" key="2">
    <source>
        <dbReference type="ARBA" id="ARBA00008398"/>
    </source>
</evidence>
<evidence type="ECO:0000256" key="10">
    <source>
        <dbReference type="ARBA" id="ARBA00023242"/>
    </source>
</evidence>
<dbReference type="InterPro" id="IPR041083">
    <property type="entry name" value="AAA_lid_10"/>
</dbReference>
<dbReference type="InterPro" id="IPR050311">
    <property type="entry name" value="ORC1/CDC6"/>
</dbReference>
<feature type="region of interest" description="Disordered" evidence="13">
    <location>
        <begin position="427"/>
        <end position="468"/>
    </location>
</feature>
<keyword evidence="6 12" id="KW-0547">Nucleotide-binding</keyword>
<keyword evidence="9 12" id="KW-0238">DNA-binding</keyword>
<evidence type="ECO:0000256" key="4">
    <source>
        <dbReference type="ARBA" id="ARBA00022705"/>
    </source>
</evidence>
<feature type="compositionally biased region" description="Basic and acidic residues" evidence="13">
    <location>
        <begin position="438"/>
        <end position="468"/>
    </location>
</feature>
<name>A0A6F9DNL6_9ASCI</name>
<dbReference type="FunFam" id="1.10.8.60:FF:000062">
    <property type="entry name" value="Origin recognition complex subunit 1"/>
    <property type="match status" value="1"/>
</dbReference>
<feature type="compositionally biased region" description="Polar residues" evidence="13">
    <location>
        <begin position="309"/>
        <end position="328"/>
    </location>
</feature>
<dbReference type="PANTHER" id="PTHR10763:SF23">
    <property type="entry name" value="ORIGIN RECOGNITION COMPLEX SUBUNIT 1"/>
    <property type="match status" value="1"/>
</dbReference>
<dbReference type="CDD" id="cd08768">
    <property type="entry name" value="Cdc6_C"/>
    <property type="match status" value="1"/>
</dbReference>
<feature type="region of interest" description="Disordered" evidence="13">
    <location>
        <begin position="480"/>
        <end position="654"/>
    </location>
</feature>
<dbReference type="Gene3D" id="2.30.30.490">
    <property type="match status" value="1"/>
</dbReference>
<evidence type="ECO:0000313" key="15">
    <source>
        <dbReference type="EMBL" id="CAB3264573.1"/>
    </source>
</evidence>
<reference evidence="15" key="1">
    <citation type="submission" date="2020-04" db="EMBL/GenBank/DDBJ databases">
        <authorList>
            <person name="Neveu A P."/>
        </authorList>
    </citation>
    <scope>NUCLEOTIDE SEQUENCE</scope>
    <source>
        <tissue evidence="15">Whole embryo</tissue>
    </source>
</reference>
<comment type="similarity">
    <text evidence="2 12">Belongs to the ORC1 family.</text>
</comment>
<feature type="compositionally biased region" description="Polar residues" evidence="13">
    <location>
        <begin position="388"/>
        <end position="400"/>
    </location>
</feature>
<proteinExistence type="evidence at transcript level"/>
<feature type="region of interest" description="Disordered" evidence="13">
    <location>
        <begin position="256"/>
        <end position="328"/>
    </location>
</feature>
<dbReference type="SMART" id="SM00382">
    <property type="entry name" value="AAA"/>
    <property type="match status" value="1"/>
</dbReference>
<gene>
    <name evidence="15" type="primary">Orc1l</name>
</gene>
<dbReference type="Gene3D" id="3.40.50.300">
    <property type="entry name" value="P-loop containing nucleotide triphosphate hydrolases"/>
    <property type="match status" value="1"/>
</dbReference>
<feature type="compositionally biased region" description="Basic and acidic residues" evidence="13">
    <location>
        <begin position="270"/>
        <end position="279"/>
    </location>
</feature>
<dbReference type="PANTHER" id="PTHR10763">
    <property type="entry name" value="CELL DIVISION CONTROL PROTEIN 6-RELATED"/>
    <property type="match status" value="1"/>
</dbReference>
<dbReference type="GO" id="GO:0046872">
    <property type="term" value="F:metal ion binding"/>
    <property type="evidence" value="ECO:0007669"/>
    <property type="project" value="UniProtKB-KW"/>
</dbReference>
<feature type="compositionally biased region" description="Low complexity" evidence="13">
    <location>
        <begin position="363"/>
        <end position="379"/>
    </location>
</feature>
<dbReference type="GO" id="GO:0005664">
    <property type="term" value="C:nuclear origin of replication recognition complex"/>
    <property type="evidence" value="ECO:0007669"/>
    <property type="project" value="TreeGrafter"/>
</dbReference>
<evidence type="ECO:0000256" key="6">
    <source>
        <dbReference type="ARBA" id="ARBA00022741"/>
    </source>
</evidence>
<protein>
    <recommendedName>
        <fullName evidence="3 12">Origin recognition complex subunit 1</fullName>
    </recommendedName>
</protein>
<dbReference type="GO" id="GO:0005524">
    <property type="term" value="F:ATP binding"/>
    <property type="evidence" value="ECO:0007669"/>
    <property type="project" value="UniProtKB-KW"/>
</dbReference>
<dbReference type="InterPro" id="IPR001025">
    <property type="entry name" value="BAH_dom"/>
</dbReference>
<feature type="compositionally biased region" description="Acidic residues" evidence="13">
    <location>
        <begin position="537"/>
        <end position="557"/>
    </location>
</feature>
<dbReference type="PROSITE" id="PS51038">
    <property type="entry name" value="BAH"/>
    <property type="match status" value="1"/>
</dbReference>
<dbReference type="InterPro" id="IPR043151">
    <property type="entry name" value="BAH_sf"/>
</dbReference>
<evidence type="ECO:0000256" key="1">
    <source>
        <dbReference type="ARBA" id="ARBA00004123"/>
    </source>
</evidence>
<feature type="region of interest" description="Disordered" evidence="13">
    <location>
        <begin position="363"/>
        <end position="411"/>
    </location>
</feature>
<organism evidence="15">
    <name type="scientific">Phallusia mammillata</name>
    <dbReference type="NCBI Taxonomy" id="59560"/>
    <lineage>
        <taxon>Eukaryota</taxon>
        <taxon>Metazoa</taxon>
        <taxon>Chordata</taxon>
        <taxon>Tunicata</taxon>
        <taxon>Ascidiacea</taxon>
        <taxon>Phlebobranchia</taxon>
        <taxon>Ascidiidae</taxon>
        <taxon>Phallusia</taxon>
    </lineage>
</organism>
<evidence type="ECO:0000256" key="9">
    <source>
        <dbReference type="ARBA" id="ARBA00023125"/>
    </source>
</evidence>
<feature type="compositionally biased region" description="Basic and acidic residues" evidence="13">
    <location>
        <begin position="491"/>
        <end position="504"/>
    </location>
</feature>
<keyword evidence="4 12" id="KW-0235">DNA replication</keyword>
<evidence type="ECO:0000256" key="8">
    <source>
        <dbReference type="ARBA" id="ARBA00022842"/>
    </source>
</evidence>
<dbReference type="FunFam" id="3.40.50.300:FF:000199">
    <property type="entry name" value="Origin recognition complex subunit 1"/>
    <property type="match status" value="1"/>
</dbReference>
<feature type="compositionally biased region" description="Basic and acidic residues" evidence="13">
    <location>
        <begin position="580"/>
        <end position="591"/>
    </location>
</feature>
<dbReference type="SMART" id="SM01074">
    <property type="entry name" value="Cdc6_C"/>
    <property type="match status" value="1"/>
</dbReference>
<comment type="function">
    <text evidence="12">Component of the origin recognition complex (ORC) that binds origins of replication. DNA-binding is ATP-dependent, however specific DNA sequences that define origins of replication have not been identified so far. ORC is required to assemble the pre-replication complex necessary to initiate DNA replication.</text>
</comment>
<dbReference type="Pfam" id="PF00004">
    <property type="entry name" value="AAA"/>
    <property type="match status" value="1"/>
</dbReference>
<dbReference type="Gene3D" id="1.10.8.60">
    <property type="match status" value="1"/>
</dbReference>
<feature type="domain" description="BAH" evidence="14">
    <location>
        <begin position="138"/>
        <end position="261"/>
    </location>
</feature>
<keyword evidence="7 12" id="KW-0067">ATP-binding</keyword>
<dbReference type="Pfam" id="PF09079">
    <property type="entry name" value="WHD_Cdc6"/>
    <property type="match status" value="1"/>
</dbReference>
<dbReference type="GO" id="GO:0016887">
    <property type="term" value="F:ATP hydrolysis activity"/>
    <property type="evidence" value="ECO:0007669"/>
    <property type="project" value="InterPro"/>
</dbReference>
<feature type="compositionally biased region" description="Basic residues" evidence="13">
    <location>
        <begin position="285"/>
        <end position="295"/>
    </location>
</feature>
<dbReference type="InterPro" id="IPR036390">
    <property type="entry name" value="WH_DNA-bd_sf"/>
</dbReference>
<dbReference type="EMBL" id="LR788711">
    <property type="protein sequence ID" value="CAB3264573.1"/>
    <property type="molecule type" value="mRNA"/>
</dbReference>
<feature type="compositionally biased region" description="Polar residues" evidence="13">
    <location>
        <begin position="521"/>
        <end position="531"/>
    </location>
</feature>
<evidence type="ECO:0000256" key="13">
    <source>
        <dbReference type="SAM" id="MobiDB-lite"/>
    </source>
</evidence>
<dbReference type="InterPro" id="IPR003959">
    <property type="entry name" value="ATPase_AAA_core"/>
</dbReference>
<dbReference type="GO" id="GO:0003682">
    <property type="term" value="F:chromatin binding"/>
    <property type="evidence" value="ECO:0007669"/>
    <property type="project" value="InterPro"/>
</dbReference>
<dbReference type="AlphaFoldDB" id="A0A6F9DNL6"/>
<feature type="compositionally biased region" description="Acidic residues" evidence="13">
    <location>
        <begin position="609"/>
        <end position="626"/>
    </location>
</feature>
<evidence type="ECO:0000259" key="14">
    <source>
        <dbReference type="PROSITE" id="PS51038"/>
    </source>
</evidence>
<feature type="compositionally biased region" description="Basic residues" evidence="13">
    <location>
        <begin position="568"/>
        <end position="579"/>
    </location>
</feature>
<accession>A0A6F9DNL6</accession>
<dbReference type="InterPro" id="IPR015163">
    <property type="entry name" value="Cdc6_C"/>
</dbReference>
<dbReference type="GO" id="GO:0003688">
    <property type="term" value="F:DNA replication origin binding"/>
    <property type="evidence" value="ECO:0007669"/>
    <property type="project" value="TreeGrafter"/>
</dbReference>
<evidence type="ECO:0000256" key="7">
    <source>
        <dbReference type="ARBA" id="ARBA00022840"/>
    </source>
</evidence>
<dbReference type="Pfam" id="PF17872">
    <property type="entry name" value="AAA_lid_10"/>
    <property type="match status" value="1"/>
</dbReference>
<evidence type="ECO:0000256" key="5">
    <source>
        <dbReference type="ARBA" id="ARBA00022723"/>
    </source>
</evidence>
<dbReference type="InterPro" id="IPR003593">
    <property type="entry name" value="AAA+_ATPase"/>
</dbReference>
<evidence type="ECO:0000256" key="3">
    <source>
        <dbReference type="ARBA" id="ARBA00019081"/>
    </source>
</evidence>
<comment type="subunit">
    <text evidence="11">Component of ORC, a complex composed of at least 6 subunits: ORC1, ORC2, ORC3, ORC4, ORC5 and ORC6. ORC is regulated in a cell-cycle dependent manner. It is sequentially assembled at the exit from anaphase of mitosis and disassembled as cells enter S phase. Interacts with CDC6 and KAT7/HBO1. Interacts with LRWD1 predominantly during the G1 phase and with less affinity during mitosis, when phosphorylated.</text>
</comment>
<dbReference type="GO" id="GO:0006270">
    <property type="term" value="P:DNA replication initiation"/>
    <property type="evidence" value="ECO:0007669"/>
    <property type="project" value="TreeGrafter"/>
</dbReference>
<keyword evidence="8" id="KW-0460">Magnesium</keyword>
<feature type="compositionally biased region" description="Acidic residues" evidence="13">
    <location>
        <begin position="640"/>
        <end position="650"/>
    </location>
</feature>
<evidence type="ECO:0000256" key="12">
    <source>
        <dbReference type="RuleBase" id="RU365058"/>
    </source>
</evidence>